<dbReference type="SUPFAM" id="SSF48179">
    <property type="entry name" value="6-phosphogluconate dehydrogenase C-terminal domain-like"/>
    <property type="match status" value="1"/>
</dbReference>
<dbReference type="GO" id="GO:0005737">
    <property type="term" value="C:cytoplasm"/>
    <property type="evidence" value="ECO:0007669"/>
    <property type="project" value="TreeGrafter"/>
</dbReference>
<dbReference type="eggNOG" id="COG1893">
    <property type="taxonomic scope" value="Bacteria"/>
</dbReference>
<dbReference type="InterPro" id="IPR003710">
    <property type="entry name" value="ApbA"/>
</dbReference>
<evidence type="ECO:0000313" key="7">
    <source>
        <dbReference type="EMBL" id="KGF46501.1"/>
    </source>
</evidence>
<keyword evidence="3 4" id="KW-0560">Oxidoreductase</keyword>
<feature type="domain" description="Ketopantoate reductase N-terminal" evidence="5">
    <location>
        <begin position="3"/>
        <end position="151"/>
    </location>
</feature>
<organism evidence="7 8">
    <name type="scientific">Veillonella montpellierensis DNF00314</name>
    <dbReference type="NCBI Taxonomy" id="1401067"/>
    <lineage>
        <taxon>Bacteria</taxon>
        <taxon>Bacillati</taxon>
        <taxon>Bacillota</taxon>
        <taxon>Negativicutes</taxon>
        <taxon>Veillonellales</taxon>
        <taxon>Veillonellaceae</taxon>
        <taxon>Veillonella</taxon>
    </lineage>
</organism>
<dbReference type="SUPFAM" id="SSF51735">
    <property type="entry name" value="NAD(P)-binding Rossmann-fold domains"/>
    <property type="match status" value="1"/>
</dbReference>
<dbReference type="NCBIfam" id="TIGR00745">
    <property type="entry name" value="apbA_panE"/>
    <property type="match status" value="1"/>
</dbReference>
<evidence type="ECO:0000256" key="2">
    <source>
        <dbReference type="ARBA" id="ARBA00022857"/>
    </source>
</evidence>
<dbReference type="InterPro" id="IPR013328">
    <property type="entry name" value="6PGD_dom2"/>
</dbReference>
<dbReference type="Pfam" id="PF02558">
    <property type="entry name" value="ApbA"/>
    <property type="match status" value="1"/>
</dbReference>
<sequence length="309" mass="34072">MNVLIFGVGGVGGFVGAALARSYKDTYLYARNEAKRVIQTKGLRLDSKKLGNMVVHPKLVSDDAHELGKMDVIIVACKGNRLEEVCHSIAPMITPSTVVIPLLNGVVLSDVLEKWLPPCIVADGTIRIFSHIVSPGHIIQEAGLCDIYFGMKDGRTVPIFYDIARILQEAGIRTTVVDDIVLQSWKKFAITGTMGAIFCYYKGDTAFVRSQVGYETVVEKAHQEVVDVAKAYGVTIPPEFIATLIQTFHTMPGTTITSLYRDLLDGKDPRDTELDILLGDLVRKGKNVGVDTPIFEKAYNNYRHQSLKK</sequence>
<keyword evidence="4" id="KW-0566">Pantothenate biosynthesis</keyword>
<dbReference type="EMBL" id="JRNT01000037">
    <property type="protein sequence ID" value="KGF46501.1"/>
    <property type="molecule type" value="Genomic_DNA"/>
</dbReference>
<evidence type="ECO:0000313" key="8">
    <source>
        <dbReference type="Proteomes" id="UP000029628"/>
    </source>
</evidence>
<dbReference type="InterPro" id="IPR051402">
    <property type="entry name" value="KPR-Related"/>
</dbReference>
<dbReference type="Pfam" id="PF08546">
    <property type="entry name" value="ApbA_C"/>
    <property type="match status" value="1"/>
</dbReference>
<dbReference type="GO" id="GO:0008677">
    <property type="term" value="F:2-dehydropantoate 2-reductase activity"/>
    <property type="evidence" value="ECO:0007669"/>
    <property type="project" value="UniProtKB-EC"/>
</dbReference>
<dbReference type="PANTHER" id="PTHR21708">
    <property type="entry name" value="PROBABLE 2-DEHYDROPANTOATE 2-REDUCTASE"/>
    <property type="match status" value="1"/>
</dbReference>
<dbReference type="AlphaFoldDB" id="A0A096AIU0"/>
<comment type="pathway">
    <text evidence="4">Cofactor biosynthesis; (R)-pantothenate biosynthesis; (R)-pantoate from 3-methyl-2-oxobutanoate: step 2/2.</text>
</comment>
<dbReference type="GO" id="GO:0015940">
    <property type="term" value="P:pantothenate biosynthetic process"/>
    <property type="evidence" value="ECO:0007669"/>
    <property type="project" value="UniProtKB-UniPathway"/>
</dbReference>
<keyword evidence="8" id="KW-1185">Reference proteome</keyword>
<dbReference type="Gene3D" id="1.10.1040.10">
    <property type="entry name" value="N-(1-d-carboxylethyl)-l-norvaline Dehydrogenase, domain 2"/>
    <property type="match status" value="1"/>
</dbReference>
<name>A0A096AIU0_9FIRM</name>
<proteinExistence type="inferred from homology"/>
<evidence type="ECO:0000259" key="5">
    <source>
        <dbReference type="Pfam" id="PF02558"/>
    </source>
</evidence>
<evidence type="ECO:0000259" key="6">
    <source>
        <dbReference type="Pfam" id="PF08546"/>
    </source>
</evidence>
<dbReference type="Gene3D" id="3.40.50.720">
    <property type="entry name" value="NAD(P)-binding Rossmann-like Domain"/>
    <property type="match status" value="1"/>
</dbReference>
<dbReference type="PANTHER" id="PTHR21708:SF26">
    <property type="entry name" value="2-DEHYDROPANTOATE 2-REDUCTASE"/>
    <property type="match status" value="1"/>
</dbReference>
<dbReference type="EC" id="1.1.1.169" evidence="4"/>
<feature type="domain" description="Ketopantoate reductase C-terminal" evidence="6">
    <location>
        <begin position="179"/>
        <end position="303"/>
    </location>
</feature>
<dbReference type="InterPro" id="IPR036291">
    <property type="entry name" value="NAD(P)-bd_dom_sf"/>
</dbReference>
<keyword evidence="2 4" id="KW-0521">NADP</keyword>
<dbReference type="RefSeq" id="WP_038153122.1">
    <property type="nucleotide sequence ID" value="NZ_JRNT01000037.1"/>
</dbReference>
<dbReference type="InterPro" id="IPR013752">
    <property type="entry name" value="KPA_reductase"/>
</dbReference>
<comment type="caution">
    <text evidence="7">The sequence shown here is derived from an EMBL/GenBank/DDBJ whole genome shotgun (WGS) entry which is preliminary data.</text>
</comment>
<evidence type="ECO:0000256" key="3">
    <source>
        <dbReference type="ARBA" id="ARBA00023002"/>
    </source>
</evidence>
<protein>
    <recommendedName>
        <fullName evidence="4">2-dehydropantoate 2-reductase</fullName>
        <ecNumber evidence="4">1.1.1.169</ecNumber>
    </recommendedName>
    <alternativeName>
        <fullName evidence="4">Ketopantoate reductase</fullName>
    </alternativeName>
</protein>
<comment type="catalytic activity">
    <reaction evidence="4">
        <text>(R)-pantoate + NADP(+) = 2-dehydropantoate + NADPH + H(+)</text>
        <dbReference type="Rhea" id="RHEA:16233"/>
        <dbReference type="ChEBI" id="CHEBI:11561"/>
        <dbReference type="ChEBI" id="CHEBI:15378"/>
        <dbReference type="ChEBI" id="CHEBI:15980"/>
        <dbReference type="ChEBI" id="CHEBI:57783"/>
        <dbReference type="ChEBI" id="CHEBI:58349"/>
        <dbReference type="EC" id="1.1.1.169"/>
    </reaction>
</comment>
<dbReference type="UniPathway" id="UPA00028">
    <property type="reaction ID" value="UER00004"/>
</dbReference>
<evidence type="ECO:0000256" key="4">
    <source>
        <dbReference type="RuleBase" id="RU362068"/>
    </source>
</evidence>
<reference evidence="7 8" key="1">
    <citation type="submission" date="2014-07" db="EMBL/GenBank/DDBJ databases">
        <authorList>
            <person name="McCorrison J."/>
            <person name="Sanka R."/>
            <person name="Torralba M."/>
            <person name="Gillis M."/>
            <person name="Haft D.H."/>
            <person name="Methe B."/>
            <person name="Sutton G."/>
            <person name="Nelson K.E."/>
        </authorList>
    </citation>
    <scope>NUCLEOTIDE SEQUENCE [LARGE SCALE GENOMIC DNA]</scope>
    <source>
        <strain evidence="7 8">DNF00314</strain>
    </source>
</reference>
<dbReference type="InterPro" id="IPR013332">
    <property type="entry name" value="KPR_N"/>
</dbReference>
<comment type="function">
    <text evidence="4">Catalyzes the NADPH-dependent reduction of ketopantoate into pantoic acid.</text>
</comment>
<dbReference type="Proteomes" id="UP000029628">
    <property type="component" value="Unassembled WGS sequence"/>
</dbReference>
<accession>A0A096AIU0</accession>
<comment type="similarity">
    <text evidence="1 4">Belongs to the ketopantoate reductase family.</text>
</comment>
<evidence type="ECO:0000256" key="1">
    <source>
        <dbReference type="ARBA" id="ARBA00007870"/>
    </source>
</evidence>
<gene>
    <name evidence="7" type="ORF">HMPREF0872_07980</name>
</gene>
<dbReference type="InterPro" id="IPR008927">
    <property type="entry name" value="6-PGluconate_DH-like_C_sf"/>
</dbReference>